<comment type="similarity">
    <text evidence="2">Belongs to the ABC transporter superfamily.</text>
</comment>
<dbReference type="InterPro" id="IPR017871">
    <property type="entry name" value="ABC_transporter-like_CS"/>
</dbReference>
<evidence type="ECO:0000313" key="9">
    <source>
        <dbReference type="EMBL" id="MBV4396966.1"/>
    </source>
</evidence>
<evidence type="ECO:0000256" key="6">
    <source>
        <dbReference type="ARBA" id="ARBA00022840"/>
    </source>
</evidence>
<dbReference type="PROSITE" id="PS00211">
    <property type="entry name" value="ABC_TRANSPORTER_1"/>
    <property type="match status" value="1"/>
</dbReference>
<dbReference type="InterPro" id="IPR003439">
    <property type="entry name" value="ABC_transporter-like_ATP-bd"/>
</dbReference>
<accession>A0ABS6NMW3</accession>
<dbReference type="InterPro" id="IPR050388">
    <property type="entry name" value="ABC_Ni/Peptide_Import"/>
</dbReference>
<evidence type="ECO:0000256" key="5">
    <source>
        <dbReference type="ARBA" id="ARBA00022741"/>
    </source>
</evidence>
<comment type="caution">
    <text evidence="9">The sequence shown here is derived from an EMBL/GenBank/DDBJ whole genome shotgun (WGS) entry which is preliminary data.</text>
</comment>
<sequence length="339" mass="37470">MQDNQAGQVNEWVLSVEDLRVEFPIYKGAVKALNGVNLRVAAGEIVGLVGESGSGKSVCAMMGMRLIPSDSYRVTSGSIHQSGRDVLKLSEKQMRDIRGSEVSMIFQEPMTALNPVMKVGKQIINVILQHQSISRAKAKEKTLALLRDMYIADPERVFDSYPFELSGGMRQRIMIALAFSCEPKLLIADEPTTALDVTVQKQVLLLLRERARKTGAAILLITHDMAVVSQFCERVYVMYAGAVVEDGFTRDVMKQPRHPYTQGLLAGLPENVKPGTPLKTIGGQVPDLAQLPVCCSFMNRCERKADICSKVPDLLPLTSDPSHKVACWIVQQEDERNAR</sequence>
<evidence type="ECO:0000259" key="8">
    <source>
        <dbReference type="PROSITE" id="PS50893"/>
    </source>
</evidence>
<evidence type="ECO:0000256" key="4">
    <source>
        <dbReference type="ARBA" id="ARBA00022475"/>
    </source>
</evidence>
<name>A0ABS6NMW3_9BURK</name>
<dbReference type="SMART" id="SM00382">
    <property type="entry name" value="AAA"/>
    <property type="match status" value="1"/>
</dbReference>
<dbReference type="Pfam" id="PF08352">
    <property type="entry name" value="oligo_HPY"/>
    <property type="match status" value="1"/>
</dbReference>
<organism evidence="9 10">
    <name type="scientific">Advenella alkanexedens</name>
    <dbReference type="NCBI Taxonomy" id="1481665"/>
    <lineage>
        <taxon>Bacteria</taxon>
        <taxon>Pseudomonadati</taxon>
        <taxon>Pseudomonadota</taxon>
        <taxon>Betaproteobacteria</taxon>
        <taxon>Burkholderiales</taxon>
        <taxon>Alcaligenaceae</taxon>
    </lineage>
</organism>
<evidence type="ECO:0000256" key="3">
    <source>
        <dbReference type="ARBA" id="ARBA00022448"/>
    </source>
</evidence>
<dbReference type="SUPFAM" id="SSF52540">
    <property type="entry name" value="P-loop containing nucleoside triphosphate hydrolases"/>
    <property type="match status" value="1"/>
</dbReference>
<keyword evidence="4" id="KW-1003">Cell membrane</keyword>
<keyword evidence="7" id="KW-0472">Membrane</keyword>
<keyword evidence="6 9" id="KW-0067">ATP-binding</keyword>
<dbReference type="RefSeq" id="WP_169295131.1">
    <property type="nucleotide sequence ID" value="NZ_JAHSPR010000004.1"/>
</dbReference>
<dbReference type="InterPro" id="IPR027417">
    <property type="entry name" value="P-loop_NTPase"/>
</dbReference>
<dbReference type="InterPro" id="IPR003593">
    <property type="entry name" value="AAA+_ATPase"/>
</dbReference>
<dbReference type="PANTHER" id="PTHR43297:SF7">
    <property type="entry name" value="D,D-DIPEPTIDE TRANSPORT ATP-BINDING PROTEIN DDPD-RELATED"/>
    <property type="match status" value="1"/>
</dbReference>
<dbReference type="CDD" id="cd03257">
    <property type="entry name" value="ABC_NikE_OppD_transporters"/>
    <property type="match status" value="1"/>
</dbReference>
<evidence type="ECO:0000256" key="7">
    <source>
        <dbReference type="ARBA" id="ARBA00023136"/>
    </source>
</evidence>
<evidence type="ECO:0000313" key="10">
    <source>
        <dbReference type="Proteomes" id="UP000722165"/>
    </source>
</evidence>
<dbReference type="GO" id="GO:0005524">
    <property type="term" value="F:ATP binding"/>
    <property type="evidence" value="ECO:0007669"/>
    <property type="project" value="UniProtKB-KW"/>
</dbReference>
<dbReference type="Proteomes" id="UP000722165">
    <property type="component" value="Unassembled WGS sequence"/>
</dbReference>
<reference evidence="9 10" key="1">
    <citation type="submission" date="2021-06" db="EMBL/GenBank/DDBJ databases">
        <authorList>
            <person name="Lu T."/>
            <person name="Wang Q."/>
            <person name="Han X."/>
        </authorList>
    </citation>
    <scope>NUCLEOTIDE SEQUENCE [LARGE SCALE GENOMIC DNA]</scope>
    <source>
        <strain evidence="9 10">LAM0050</strain>
    </source>
</reference>
<dbReference type="NCBIfam" id="TIGR01727">
    <property type="entry name" value="oligo_HPY"/>
    <property type="match status" value="1"/>
</dbReference>
<protein>
    <submittedName>
        <fullName evidence="9">ABC transporter ATP-binding protein</fullName>
    </submittedName>
</protein>
<comment type="subcellular location">
    <subcellularLocation>
        <location evidence="1">Cell inner membrane</location>
        <topology evidence="1">Peripheral membrane protein</topology>
    </subcellularLocation>
</comment>
<evidence type="ECO:0000256" key="2">
    <source>
        <dbReference type="ARBA" id="ARBA00005417"/>
    </source>
</evidence>
<keyword evidence="3" id="KW-0813">Transport</keyword>
<feature type="domain" description="ABC transporter" evidence="8">
    <location>
        <begin position="14"/>
        <end position="265"/>
    </location>
</feature>
<keyword evidence="5" id="KW-0547">Nucleotide-binding</keyword>
<dbReference type="InterPro" id="IPR013563">
    <property type="entry name" value="Oligopep_ABC_C"/>
</dbReference>
<dbReference type="EMBL" id="JAHSPR010000004">
    <property type="protein sequence ID" value="MBV4396966.1"/>
    <property type="molecule type" value="Genomic_DNA"/>
</dbReference>
<evidence type="ECO:0000256" key="1">
    <source>
        <dbReference type="ARBA" id="ARBA00004417"/>
    </source>
</evidence>
<dbReference type="Gene3D" id="3.40.50.300">
    <property type="entry name" value="P-loop containing nucleotide triphosphate hydrolases"/>
    <property type="match status" value="1"/>
</dbReference>
<keyword evidence="10" id="KW-1185">Reference proteome</keyword>
<dbReference type="PROSITE" id="PS50893">
    <property type="entry name" value="ABC_TRANSPORTER_2"/>
    <property type="match status" value="1"/>
</dbReference>
<dbReference type="Pfam" id="PF00005">
    <property type="entry name" value="ABC_tran"/>
    <property type="match status" value="1"/>
</dbReference>
<proteinExistence type="inferred from homology"/>
<dbReference type="PANTHER" id="PTHR43297">
    <property type="entry name" value="OLIGOPEPTIDE TRANSPORT ATP-BINDING PROTEIN APPD"/>
    <property type="match status" value="1"/>
</dbReference>
<gene>
    <name evidence="9" type="ORF">KU392_06820</name>
</gene>